<evidence type="ECO:0000313" key="5">
    <source>
        <dbReference type="EMBL" id="KAG5174112.1"/>
    </source>
</evidence>
<keyword evidence="3" id="KW-0809">Transit peptide</keyword>
<proteinExistence type="inferred from homology"/>
<gene>
    <name evidence="5" type="ORF">JR316_000770</name>
</gene>
<evidence type="ECO:0000256" key="2">
    <source>
        <dbReference type="ARBA" id="ARBA00009116"/>
    </source>
</evidence>
<dbReference type="Pfam" id="PF06644">
    <property type="entry name" value="ATP11"/>
    <property type="match status" value="1"/>
</dbReference>
<dbReference type="PANTHER" id="PTHR13126:SF0">
    <property type="entry name" value="ATP SYNTHASE MITOCHONDRIAL F1 COMPLEX ASSEMBLY FACTOR 1"/>
    <property type="match status" value="1"/>
</dbReference>
<dbReference type="PANTHER" id="PTHR13126">
    <property type="entry name" value="CHAPERONE ATP11"/>
    <property type="match status" value="1"/>
</dbReference>
<sequence length="344" mass="38673">MAIRLVNSFKYARVAQAPLWFTTRALSTNSSKYTQKLRERAEEQGLTISQLLEKVRADEGKRRKEEAEKLKAATALLRPKPALPASTTSGTADKVKTQLTERKDAAPFKPLSSILNVSRILATPHTPEQITALWTAYHATRSGGTGRGYVCASIPLDMFYTMMKTGRQYPTFILPLPREQPADPTVPPPAPGEHNVAHEFYFMQWDFHAPPEVPSASEDPFTKPGQSFAEVSNPAAATVLFTPLQEYKLRGAFSTPYLVLTMYTDLAATHSVILMRGEITPSTTGVDRYMLNQEDAQILAMSLQKFYLWNNDGKDDGERLLRTFHEKPEEFKWQELLDFSKLTV</sequence>
<dbReference type="EMBL" id="JAFIQS010000001">
    <property type="protein sequence ID" value="KAG5174112.1"/>
    <property type="molecule type" value="Genomic_DNA"/>
</dbReference>
<accession>A0A8H7Y7E9</accession>
<dbReference type="GO" id="GO:0005739">
    <property type="term" value="C:mitochondrion"/>
    <property type="evidence" value="ECO:0007669"/>
    <property type="project" value="UniProtKB-SubCell"/>
</dbReference>
<dbReference type="GO" id="GO:0033615">
    <property type="term" value="P:mitochondrial proton-transporting ATP synthase complex assembly"/>
    <property type="evidence" value="ECO:0007669"/>
    <property type="project" value="TreeGrafter"/>
</dbReference>
<evidence type="ECO:0008006" key="6">
    <source>
        <dbReference type="Google" id="ProtNLM"/>
    </source>
</evidence>
<evidence type="ECO:0000256" key="4">
    <source>
        <dbReference type="ARBA" id="ARBA00023128"/>
    </source>
</evidence>
<dbReference type="InterPro" id="IPR010591">
    <property type="entry name" value="ATP11"/>
</dbReference>
<organism evidence="5">
    <name type="scientific">Psilocybe cubensis</name>
    <name type="common">Psychedelic mushroom</name>
    <name type="synonym">Stropharia cubensis</name>
    <dbReference type="NCBI Taxonomy" id="181762"/>
    <lineage>
        <taxon>Eukaryota</taxon>
        <taxon>Fungi</taxon>
        <taxon>Dikarya</taxon>
        <taxon>Basidiomycota</taxon>
        <taxon>Agaricomycotina</taxon>
        <taxon>Agaricomycetes</taxon>
        <taxon>Agaricomycetidae</taxon>
        <taxon>Agaricales</taxon>
        <taxon>Agaricineae</taxon>
        <taxon>Strophariaceae</taxon>
        <taxon>Psilocybe</taxon>
    </lineage>
</organism>
<name>A0A8H7Y7E9_PSICU</name>
<keyword evidence="4" id="KW-0496">Mitochondrion</keyword>
<comment type="similarity">
    <text evidence="2">Belongs to the ATP11 family.</text>
</comment>
<comment type="subcellular location">
    <subcellularLocation>
        <location evidence="1">Mitochondrion</location>
    </subcellularLocation>
</comment>
<reference evidence="5" key="1">
    <citation type="submission" date="2021-02" db="EMBL/GenBank/DDBJ databases">
        <title>Psilocybe cubensis genome.</title>
        <authorList>
            <person name="Mckernan K.J."/>
            <person name="Crawford S."/>
            <person name="Trippe A."/>
            <person name="Kane L.T."/>
            <person name="Mclaughlin S."/>
        </authorList>
    </citation>
    <scope>NUCLEOTIDE SEQUENCE [LARGE SCALE GENOMIC DNA]</scope>
    <source>
        <strain evidence="5">MGC-MH-2018</strain>
    </source>
</reference>
<protein>
    <recommendedName>
        <fullName evidence="6">ATP11-domain-containing protein</fullName>
    </recommendedName>
</protein>
<comment type="caution">
    <text evidence="5">The sequence shown here is derived from an EMBL/GenBank/DDBJ whole genome shotgun (WGS) entry which is preliminary data.</text>
</comment>
<evidence type="ECO:0000256" key="3">
    <source>
        <dbReference type="ARBA" id="ARBA00022946"/>
    </source>
</evidence>
<dbReference type="AlphaFoldDB" id="A0A8H7Y7E9"/>
<evidence type="ECO:0000256" key="1">
    <source>
        <dbReference type="ARBA" id="ARBA00004173"/>
    </source>
</evidence>
<dbReference type="OrthoDB" id="16535at2759"/>